<feature type="compositionally biased region" description="Polar residues" evidence="3">
    <location>
        <begin position="330"/>
        <end position="342"/>
    </location>
</feature>
<protein>
    <submittedName>
        <fullName evidence="5">DRBM domain-containing protein</fullName>
    </submittedName>
</protein>
<dbReference type="SUPFAM" id="SSF54768">
    <property type="entry name" value="dsRNA-binding domain-like"/>
    <property type="match status" value="7"/>
</dbReference>
<name>A0A183IZM4_9BILA</name>
<dbReference type="GO" id="GO:0016442">
    <property type="term" value="C:RISC complex"/>
    <property type="evidence" value="ECO:0007669"/>
    <property type="project" value="TreeGrafter"/>
</dbReference>
<feature type="domain" description="DRBM" evidence="4">
    <location>
        <begin position="730"/>
        <end position="795"/>
    </location>
</feature>
<dbReference type="WBParaSite" id="SBAD_0000939901-mRNA-1">
    <property type="protein sequence ID" value="SBAD_0000939901-mRNA-1"/>
    <property type="gene ID" value="SBAD_0000939901"/>
</dbReference>
<dbReference type="GO" id="GO:0030422">
    <property type="term" value="P:siRNA processing"/>
    <property type="evidence" value="ECO:0007669"/>
    <property type="project" value="TreeGrafter"/>
</dbReference>
<feature type="domain" description="DRBM" evidence="4">
    <location>
        <begin position="434"/>
        <end position="499"/>
    </location>
</feature>
<dbReference type="Gene3D" id="3.30.160.20">
    <property type="match status" value="7"/>
</dbReference>
<accession>A0A183IZM4</accession>
<dbReference type="InterPro" id="IPR014720">
    <property type="entry name" value="dsRBD_dom"/>
</dbReference>
<evidence type="ECO:0000256" key="3">
    <source>
        <dbReference type="SAM" id="MobiDB-lite"/>
    </source>
</evidence>
<feature type="domain" description="DRBM" evidence="4">
    <location>
        <begin position="171"/>
        <end position="236"/>
    </location>
</feature>
<dbReference type="InterPro" id="IPR051247">
    <property type="entry name" value="RLC_Component"/>
</dbReference>
<dbReference type="PANTHER" id="PTHR46205:SF3">
    <property type="entry name" value="LOQUACIOUS, ISOFORM B"/>
    <property type="match status" value="1"/>
</dbReference>
<evidence type="ECO:0000256" key="2">
    <source>
        <dbReference type="PROSITE-ProRule" id="PRU00266"/>
    </source>
</evidence>
<dbReference type="GO" id="GO:0005634">
    <property type="term" value="C:nucleus"/>
    <property type="evidence" value="ECO:0007669"/>
    <property type="project" value="TreeGrafter"/>
</dbReference>
<evidence type="ECO:0000313" key="5">
    <source>
        <dbReference type="WBParaSite" id="SBAD_0000939901-mRNA-1"/>
    </source>
</evidence>
<feature type="region of interest" description="Disordered" evidence="3">
    <location>
        <begin position="330"/>
        <end position="349"/>
    </location>
</feature>
<feature type="region of interest" description="Disordered" evidence="3">
    <location>
        <begin position="408"/>
        <end position="428"/>
    </location>
</feature>
<dbReference type="GO" id="GO:0035197">
    <property type="term" value="F:siRNA binding"/>
    <property type="evidence" value="ECO:0007669"/>
    <property type="project" value="TreeGrafter"/>
</dbReference>
<organism evidence="5">
    <name type="scientific">Soboliphyme baturini</name>
    <dbReference type="NCBI Taxonomy" id="241478"/>
    <lineage>
        <taxon>Eukaryota</taxon>
        <taxon>Metazoa</taxon>
        <taxon>Ecdysozoa</taxon>
        <taxon>Nematoda</taxon>
        <taxon>Enoplea</taxon>
        <taxon>Dorylaimia</taxon>
        <taxon>Dioctophymatida</taxon>
        <taxon>Dioctophymatoidea</taxon>
        <taxon>Soboliphymatidae</taxon>
        <taxon>Soboliphyme</taxon>
    </lineage>
</organism>
<dbReference type="CDD" id="cd00048">
    <property type="entry name" value="DSRM_SF"/>
    <property type="match status" value="4"/>
</dbReference>
<feature type="domain" description="DRBM" evidence="4">
    <location>
        <begin position="15"/>
        <end position="87"/>
    </location>
</feature>
<reference evidence="5" key="1">
    <citation type="submission" date="2016-06" db="UniProtKB">
        <authorList>
            <consortium name="WormBaseParasite"/>
        </authorList>
    </citation>
    <scope>IDENTIFICATION</scope>
</reference>
<dbReference type="GO" id="GO:0070578">
    <property type="term" value="C:RISC-loading complex"/>
    <property type="evidence" value="ECO:0007669"/>
    <property type="project" value="TreeGrafter"/>
</dbReference>
<dbReference type="Pfam" id="PF00035">
    <property type="entry name" value="dsrm"/>
    <property type="match status" value="4"/>
</dbReference>
<feature type="domain" description="DRBM" evidence="4">
    <location>
        <begin position="542"/>
        <end position="614"/>
    </location>
</feature>
<proteinExistence type="predicted"/>
<dbReference type="PROSITE" id="PS50137">
    <property type="entry name" value="DS_RBD"/>
    <property type="match status" value="5"/>
</dbReference>
<keyword evidence="1 2" id="KW-0694">RNA-binding</keyword>
<dbReference type="GO" id="GO:0070920">
    <property type="term" value="P:regulation of regulatory ncRNA processing"/>
    <property type="evidence" value="ECO:0007669"/>
    <property type="project" value="TreeGrafter"/>
</dbReference>
<sequence>LENGSDKAVSFEGKSVLQVLNDLCFPKGDAFKPTFDVKDVSEEDVKPQDRKFSCTLTINGMTFTAVAQSKRQAKVEVARQALQELCTMKHLKCVIASEQEQVDHRTQFRAICTVGDKQFEQVGASPKEAKYRVAVRAMNEVFKLDFESSFYNPYGMVPYRLPKLVPDATKSPCQVLNEITSPKGKVVQYMELPFDTEKRVFTAVAKIDDKEFTGVAVSKKGARQDAARKLLREVFGIEIPENWQALSLAAVINVMSYTQYSKYTSSAQRYMVESHTRSRLSSESVRSPAQASSFCSARYPPRNGGNSYVPSATYTLYDGCESVGSAVSNSWPSHRSRYSTSEDSPRTSVIDRPYPMMARSRSPQAQPERFLDDSPRLSSRLANRYGTTDDTDIRGNFWPTAPQAMNQEDRWFSRSSRRPPRPVEPYRKSAETKTPLMLLNEMYPPSLLSIKLEKMSGPGDKPYYRCIADISGERFVGEGKTRRLAKHRMAVEAVAKLISRERRGVLTKVENEQKLVFPVKRKQDVLEGSSDSDKRVFVEGKSVLQVLNELCYPKGDAYKPTFHFKDLSEEDAKPQDRKFSCTLLVHGRNFKALAQSKRQAKRDAAFQALTRLFKIDPALLECNDRAEMLVLVSGKWPIKALQELCVMKHKKCIVTCKDEHVGQKMHFRVIVTVGGKRFEAKSPVEKEAKYCVAVKAMKEIFKLDFEDKSGVASGAAPYRLPKLVPDVVKSPCQILNEITSPKRIVVLYTELPYDKENRVFTIVAKIGDRQFTGAAANKKNARQEAARKLLREVFNIEVPEDWQAFSLAAVKAHLRNSRTLTNVGDSPSVKQQVVGATPYTEDSMDEALCVKFSCTSDGSGDGVGARLSLVNNNNVPPSTGGVAYDVSSTLVGPLKYRRRLNHVRALVVQKDTAVGAPNS</sequence>
<dbReference type="AlphaFoldDB" id="A0A183IZM4"/>
<evidence type="ECO:0000259" key="4">
    <source>
        <dbReference type="PROSITE" id="PS50137"/>
    </source>
</evidence>
<evidence type="ECO:0000256" key="1">
    <source>
        <dbReference type="ARBA" id="ARBA00022884"/>
    </source>
</evidence>
<dbReference type="GO" id="GO:0003725">
    <property type="term" value="F:double-stranded RNA binding"/>
    <property type="evidence" value="ECO:0007669"/>
    <property type="project" value="TreeGrafter"/>
</dbReference>
<dbReference type="SMART" id="SM00358">
    <property type="entry name" value="DSRM"/>
    <property type="match status" value="7"/>
</dbReference>
<dbReference type="PANTHER" id="PTHR46205">
    <property type="entry name" value="LOQUACIOUS, ISOFORM B"/>
    <property type="match status" value="1"/>
</dbReference>
<dbReference type="GO" id="GO:0005737">
    <property type="term" value="C:cytoplasm"/>
    <property type="evidence" value="ECO:0007669"/>
    <property type="project" value="TreeGrafter"/>
</dbReference>